<feature type="region of interest" description="Disordered" evidence="1">
    <location>
        <begin position="292"/>
        <end position="334"/>
    </location>
</feature>
<name>A0A1Y1US53_9TREE</name>
<keyword evidence="3" id="KW-1185">Reference proteome</keyword>
<feature type="compositionally biased region" description="Low complexity" evidence="1">
    <location>
        <begin position="299"/>
        <end position="320"/>
    </location>
</feature>
<accession>A0A1Y1US53</accession>
<reference evidence="2 3" key="1">
    <citation type="submission" date="2017-03" db="EMBL/GenBank/DDBJ databases">
        <title>Widespread Adenine N6-methylation of Active Genes in Fungi.</title>
        <authorList>
            <consortium name="DOE Joint Genome Institute"/>
            <person name="Mondo S.J."/>
            <person name="Dannebaum R.O."/>
            <person name="Kuo R.C."/>
            <person name="Louie K.B."/>
            <person name="Bewick A.J."/>
            <person name="Labutti K."/>
            <person name="Haridas S."/>
            <person name="Kuo A."/>
            <person name="Salamov A."/>
            <person name="Ahrendt S.R."/>
            <person name="Lau R."/>
            <person name="Bowen B.P."/>
            <person name="Lipzen A."/>
            <person name="Sullivan W."/>
            <person name="Andreopoulos W.B."/>
            <person name="Clum A."/>
            <person name="Lindquist E."/>
            <person name="Daum C."/>
            <person name="Northen T.R."/>
            <person name="Ramamoorthy G."/>
            <person name="Schmitz R.J."/>
            <person name="Gryganskyi A."/>
            <person name="Culley D."/>
            <person name="Magnuson J."/>
            <person name="James T.Y."/>
            <person name="O'Malley M.A."/>
            <person name="Stajich J.E."/>
            <person name="Spatafora J.W."/>
            <person name="Visel A."/>
            <person name="Grigoriev I.V."/>
        </authorList>
    </citation>
    <scope>NUCLEOTIDE SEQUENCE [LARGE SCALE GENOMIC DNA]</scope>
    <source>
        <strain evidence="2 3">NRRL Y-17943</strain>
    </source>
</reference>
<protein>
    <submittedName>
        <fullName evidence="2">Uncharacterized protein</fullName>
    </submittedName>
</protein>
<gene>
    <name evidence="2" type="ORF">BD324DRAFT_574665</name>
</gene>
<evidence type="ECO:0000256" key="1">
    <source>
        <dbReference type="SAM" id="MobiDB-lite"/>
    </source>
</evidence>
<dbReference type="AlphaFoldDB" id="A0A1Y1US53"/>
<dbReference type="Proteomes" id="UP000193218">
    <property type="component" value="Unassembled WGS sequence"/>
</dbReference>
<sequence>MNTLRALPILNRPSRPSSPAPTSTDKMNVTAQPPSVGIHHTASEPGKPRSKSLSRQVTDRVASLQVNGAMTAKAAPTPQSVTPRVPSPPGSRATTPKLPNGPPGATAAGENVSAHSSGYMDVIGLRLTESVNKACAGVDLRAKKGFKSGSGWAVGEAVIKELPQPSSDAYLLRAVLRTAVRAMSIYITRLESLLLPAITDPAFASPLNLHQPTITSHPLNPVQYFSISVAHAAWETCERLEQTLETGTWPKFVNETLRPVMDKFDLIVGKVVQPLIGALKRDLIAALTRTEGASPSGKTAGLASLPAPTTAPAANKETAPGRLTKEISSGGTSRQMPIPVSLQYFASRVDAAHRILHIIAFPCADDGEGWVTGVAVTVIWKGMCMIAEKDIGASHRPPSPGSVAKALNNLALKEGGGSIGTATPSSSHHPSGGVTSSASIGHVTAKLTTMLPARAVSRAASPPRSSHKMDPTTHALYSLEGLVKRLLGNMVLPSTRSTTDPSPTEHLAREALHEAIEALESFRIISAAMHGSSPASARLLATCRRIRDDVDDVEEEALDDAIEDAPAVLLYSLFLRQANLALSHAAILQHSNDPEKLSTKSIDELRLRHPAEIWGWKHSEYERQVLGGFGPAEEWAKRIALVIKPEIERVMSALAAEVAVSGAATEIASDAVVRKDLMEAIEWVKCLGVLCDARGDVKVVCAT</sequence>
<proteinExistence type="predicted"/>
<feature type="region of interest" description="Disordered" evidence="1">
    <location>
        <begin position="415"/>
        <end position="438"/>
    </location>
</feature>
<evidence type="ECO:0000313" key="3">
    <source>
        <dbReference type="Proteomes" id="UP000193218"/>
    </source>
</evidence>
<dbReference type="EMBL" id="NBSH01000001">
    <property type="protein sequence ID" value="ORX40860.1"/>
    <property type="molecule type" value="Genomic_DNA"/>
</dbReference>
<feature type="compositionally biased region" description="Low complexity" evidence="1">
    <location>
        <begin position="12"/>
        <end position="24"/>
    </location>
</feature>
<dbReference type="OrthoDB" id="1734943at2759"/>
<evidence type="ECO:0000313" key="2">
    <source>
        <dbReference type="EMBL" id="ORX40860.1"/>
    </source>
</evidence>
<feature type="region of interest" description="Disordered" evidence="1">
    <location>
        <begin position="1"/>
        <end position="112"/>
    </location>
</feature>
<dbReference type="RefSeq" id="XP_021874539.1">
    <property type="nucleotide sequence ID" value="XM_022013076.1"/>
</dbReference>
<comment type="caution">
    <text evidence="2">The sequence shown here is derived from an EMBL/GenBank/DDBJ whole genome shotgun (WGS) entry which is preliminary data.</text>
</comment>
<dbReference type="GeneID" id="33554884"/>
<organism evidence="2 3">
    <name type="scientific">Kockovaella imperatae</name>
    <dbReference type="NCBI Taxonomy" id="4999"/>
    <lineage>
        <taxon>Eukaryota</taxon>
        <taxon>Fungi</taxon>
        <taxon>Dikarya</taxon>
        <taxon>Basidiomycota</taxon>
        <taxon>Agaricomycotina</taxon>
        <taxon>Tremellomycetes</taxon>
        <taxon>Tremellales</taxon>
        <taxon>Cuniculitremaceae</taxon>
        <taxon>Kockovaella</taxon>
    </lineage>
</organism>
<dbReference type="InParanoid" id="A0A1Y1US53"/>
<feature type="compositionally biased region" description="Polar residues" evidence="1">
    <location>
        <begin position="420"/>
        <end position="438"/>
    </location>
</feature>